<dbReference type="PANTHER" id="PTHR31458">
    <property type="entry name" value="POLYGALACTURONASE 1 BETA-LIKE PROTEIN 2"/>
    <property type="match status" value="1"/>
</dbReference>
<accession>A0AAV6JE83</accession>
<evidence type="ECO:0000256" key="4">
    <source>
        <dbReference type="ARBA" id="ARBA00022512"/>
    </source>
</evidence>
<dbReference type="EMBL" id="JACTNZ010000008">
    <property type="protein sequence ID" value="KAG5536854.1"/>
    <property type="molecule type" value="Genomic_DNA"/>
</dbReference>
<evidence type="ECO:0000256" key="9">
    <source>
        <dbReference type="ARBA" id="ARBA00023180"/>
    </source>
</evidence>
<keyword evidence="10" id="KW-0539">Nucleus</keyword>
<evidence type="ECO:0000256" key="8">
    <source>
        <dbReference type="ARBA" id="ARBA00023163"/>
    </source>
</evidence>
<protein>
    <recommendedName>
        <fullName evidence="11">BURP domain-containing protein</fullName>
    </recommendedName>
</protein>
<evidence type="ECO:0000256" key="2">
    <source>
        <dbReference type="ARBA" id="ARBA00004191"/>
    </source>
</evidence>
<keyword evidence="5" id="KW-0052">Apoplast</keyword>
<evidence type="ECO:0000256" key="5">
    <source>
        <dbReference type="ARBA" id="ARBA00022523"/>
    </source>
</evidence>
<dbReference type="GO" id="GO:0005634">
    <property type="term" value="C:nucleus"/>
    <property type="evidence" value="ECO:0007669"/>
    <property type="project" value="UniProtKB-SubCell"/>
</dbReference>
<dbReference type="AlphaFoldDB" id="A0AAV6JE83"/>
<comment type="caution">
    <text evidence="12">The sequence shown here is derived from an EMBL/GenBank/DDBJ whole genome shotgun (WGS) entry which is preliminary data.</text>
</comment>
<name>A0AAV6JE83_9ERIC</name>
<evidence type="ECO:0000256" key="1">
    <source>
        <dbReference type="ARBA" id="ARBA00004123"/>
    </source>
</evidence>
<dbReference type="PANTHER" id="PTHR31458:SF9">
    <property type="entry name" value="POLYGALACTURONASE-1 NON-CATALYTIC SUBUNIT BETA"/>
    <property type="match status" value="1"/>
</dbReference>
<dbReference type="InterPro" id="IPR036638">
    <property type="entry name" value="HLH_DNA-bd_sf"/>
</dbReference>
<dbReference type="SUPFAM" id="SSF47459">
    <property type="entry name" value="HLH, helix-loop-helix DNA-binding domain"/>
    <property type="match status" value="1"/>
</dbReference>
<keyword evidence="9" id="KW-0325">Glycoprotein</keyword>
<evidence type="ECO:0000256" key="10">
    <source>
        <dbReference type="ARBA" id="ARBA00023242"/>
    </source>
</evidence>
<dbReference type="SMART" id="SM01045">
    <property type="entry name" value="BURP"/>
    <property type="match status" value="1"/>
</dbReference>
<keyword evidence="13" id="KW-1185">Reference proteome</keyword>
<evidence type="ECO:0000313" key="12">
    <source>
        <dbReference type="EMBL" id="KAG5536854.1"/>
    </source>
</evidence>
<gene>
    <name evidence="12" type="ORF">RHGRI_024329</name>
</gene>
<dbReference type="Pfam" id="PF03181">
    <property type="entry name" value="BURP"/>
    <property type="match status" value="1"/>
</dbReference>
<comment type="subcellular location">
    <subcellularLocation>
        <location evidence="1">Nucleus</location>
    </subcellularLocation>
    <subcellularLocation>
        <location evidence="2">Secreted</location>
        <location evidence="2">Cell wall</location>
    </subcellularLocation>
    <subcellularLocation>
        <location evidence="3">Secreted</location>
        <location evidence="3">Extracellular space</location>
        <location evidence="3">Apoplast</location>
    </subcellularLocation>
</comment>
<reference evidence="12" key="1">
    <citation type="submission" date="2020-08" db="EMBL/GenBank/DDBJ databases">
        <title>Plant Genome Project.</title>
        <authorList>
            <person name="Zhang R.-G."/>
        </authorList>
    </citation>
    <scope>NUCLEOTIDE SEQUENCE</scope>
    <source>
        <strain evidence="12">WSP0</strain>
        <tissue evidence="12">Leaf</tissue>
    </source>
</reference>
<dbReference type="PROSITE" id="PS51277">
    <property type="entry name" value="BURP"/>
    <property type="match status" value="1"/>
</dbReference>
<dbReference type="GO" id="GO:0046983">
    <property type="term" value="F:protein dimerization activity"/>
    <property type="evidence" value="ECO:0007669"/>
    <property type="project" value="InterPro"/>
</dbReference>
<evidence type="ECO:0000256" key="3">
    <source>
        <dbReference type="ARBA" id="ARBA00004271"/>
    </source>
</evidence>
<proteinExistence type="predicted"/>
<dbReference type="GO" id="GO:0048046">
    <property type="term" value="C:apoplast"/>
    <property type="evidence" value="ECO:0007669"/>
    <property type="project" value="UniProtKB-SubCell"/>
</dbReference>
<feature type="domain" description="BURP" evidence="11">
    <location>
        <begin position="106"/>
        <end position="325"/>
    </location>
</feature>
<keyword evidence="4" id="KW-0964">Secreted</keyword>
<keyword evidence="4" id="KW-0134">Cell wall</keyword>
<keyword evidence="8" id="KW-0804">Transcription</keyword>
<dbReference type="InterPro" id="IPR051897">
    <property type="entry name" value="PG-associated_BURP"/>
</dbReference>
<evidence type="ECO:0000256" key="6">
    <source>
        <dbReference type="ARBA" id="ARBA00022729"/>
    </source>
</evidence>
<keyword evidence="6" id="KW-0732">Signal</keyword>
<sequence>MKRYNTGHEKLDRKIVERNRRIYMKDLCFKLTSLIPPHQLNSSQNDTNSQGMQSRQHQLDEAGTYIKLLEKRVEELKARRVALAMGNHDGTDNDGNTSIRIELPVVELRECLGSSLEVVLITGLKKNFAISEAIVVIEDEGAEVVSASFSTVGDKVFHTLHAQVKVCRVGVDTAKSVSETLASARPSGVWGSIEDMIDFAMSVLGHNATMRTTENINGSNQNVMIGKVKGINDGEVTKLVSCHESLYPYLLHYCHSVPKVRVYMSDIVDVESKVKINEGAAICHIDRSTWSPGYKAFMALGSSPGLIEDVFDHLRFERIKGWKIGKFALCWNFQCEKSEL</sequence>
<evidence type="ECO:0000313" key="13">
    <source>
        <dbReference type="Proteomes" id="UP000823749"/>
    </source>
</evidence>
<dbReference type="Proteomes" id="UP000823749">
    <property type="component" value="Chromosome 8"/>
</dbReference>
<dbReference type="Gene3D" id="4.10.280.10">
    <property type="entry name" value="Helix-loop-helix DNA-binding domain"/>
    <property type="match status" value="1"/>
</dbReference>
<dbReference type="InterPro" id="IPR004873">
    <property type="entry name" value="BURP_dom"/>
</dbReference>
<organism evidence="12 13">
    <name type="scientific">Rhododendron griersonianum</name>
    <dbReference type="NCBI Taxonomy" id="479676"/>
    <lineage>
        <taxon>Eukaryota</taxon>
        <taxon>Viridiplantae</taxon>
        <taxon>Streptophyta</taxon>
        <taxon>Embryophyta</taxon>
        <taxon>Tracheophyta</taxon>
        <taxon>Spermatophyta</taxon>
        <taxon>Magnoliopsida</taxon>
        <taxon>eudicotyledons</taxon>
        <taxon>Gunneridae</taxon>
        <taxon>Pentapetalae</taxon>
        <taxon>asterids</taxon>
        <taxon>Ericales</taxon>
        <taxon>Ericaceae</taxon>
        <taxon>Ericoideae</taxon>
        <taxon>Rhodoreae</taxon>
        <taxon>Rhododendron</taxon>
    </lineage>
</organism>
<evidence type="ECO:0000256" key="7">
    <source>
        <dbReference type="ARBA" id="ARBA00023015"/>
    </source>
</evidence>
<evidence type="ECO:0000259" key="11">
    <source>
        <dbReference type="PROSITE" id="PS51277"/>
    </source>
</evidence>
<keyword evidence="7" id="KW-0805">Transcription regulation</keyword>